<evidence type="ECO:0000256" key="1">
    <source>
        <dbReference type="ARBA" id="ARBA00006586"/>
    </source>
</evidence>
<dbReference type="Gene3D" id="1.10.1400.10">
    <property type="match status" value="1"/>
</dbReference>
<dbReference type="InterPro" id="IPR029055">
    <property type="entry name" value="Ntn_hydrolases_N"/>
</dbReference>
<dbReference type="EMBL" id="MBUA01000012">
    <property type="protein sequence ID" value="MBC6491354.1"/>
    <property type="molecule type" value="Genomic_DNA"/>
</dbReference>
<comment type="similarity">
    <text evidence="1">Belongs to the peptidase S45 family.</text>
</comment>
<evidence type="ECO:0000256" key="2">
    <source>
        <dbReference type="ARBA" id="ARBA00022801"/>
    </source>
</evidence>
<evidence type="ECO:0000256" key="3">
    <source>
        <dbReference type="ARBA" id="ARBA00023145"/>
    </source>
</evidence>
<accession>A0ABR7M924</accession>
<name>A0ABR7M924_9BACT</name>
<evidence type="ECO:0000313" key="5">
    <source>
        <dbReference type="Proteomes" id="UP000765802"/>
    </source>
</evidence>
<dbReference type="CDD" id="cd03747">
    <property type="entry name" value="Ntn_PGA_like"/>
    <property type="match status" value="1"/>
</dbReference>
<organism evidence="4 5">
    <name type="scientific">Flavihumibacter stibioxidans</name>
    <dbReference type="NCBI Taxonomy" id="1834163"/>
    <lineage>
        <taxon>Bacteria</taxon>
        <taxon>Pseudomonadati</taxon>
        <taxon>Bacteroidota</taxon>
        <taxon>Chitinophagia</taxon>
        <taxon>Chitinophagales</taxon>
        <taxon>Chitinophagaceae</taxon>
        <taxon>Flavihumibacter</taxon>
    </lineage>
</organism>
<sequence length="787" mass="89141">MARSCFIVCLLFSACLHGFSQHKQELLLPGLEAPVEIIRDKWGLNHIYAANQHDLFFAQGYAAAKDRLFQFEVWRRQATGTVAEILGPQELKRDIGTRLFRFRGDLDKEFSHYHKDGIAIVHAYTEGVNAYIDEVLANPTLLPFEFKKLGILPGKWTPDVVVSRHQGLLGNIEEELNTARAVAIAGKEKVKELVWFHPRQPNLDMDASITREMLSKDILELYKAYRKPVVFKSGFNATALHTDIPVEKGVEGSNNWILSGNKTTSGYPIMANDPHRSITMPSLRYMVHLVAPGWNAIGGGEPVIPGISIGHNEYGAWGLTIFETDGEDLYVYDLNPANLQQYWYRNQWVSMQEIKDTIRVKGAADELVTLRYTRHGPVAFIDTANRKAYAIRCAWLEPGGAPYLASLRMNQARNWKDFREACRYSHIPAENMIWADRKGNIGWQAVGITPVRKNFSGLVPVPGDGRYEWKGYLDILKRPHLYNPAKGFFATANQHVTPDSYTRWDAIGYSWADPYRGNRINEVLGENKRFTMADNMALQTDYFSIPARSLVPLLKDITMPTKLQEDAQKKLLSWDFVLDKKSVAAGIYAMWERKLMSQAAESFIPRDIRGLVDFQLTTLVGWLQQPGARFGVDSFRNRDAFLVTTLQQAIEELSKRFGPSTDAWVYGQSGYKHTSFTHPLNALLTEEEKAVYNLAPLPRGGNSHTPNSTGGLDRQGSGASFRIITDLEDWDKTLLINTPGQSSDPNGKYYRNLYETWAKDQYFPAFYSRDKIQANADEHTILKPGSR</sequence>
<dbReference type="Gene3D" id="3.60.20.10">
    <property type="entry name" value="Glutamine Phosphoribosylpyrophosphate, subunit 1, domain 1"/>
    <property type="match status" value="1"/>
</dbReference>
<dbReference type="InterPro" id="IPR023343">
    <property type="entry name" value="Penicillin_amidase_dom1"/>
</dbReference>
<dbReference type="InterPro" id="IPR043147">
    <property type="entry name" value="Penicillin_amidase_A-knob"/>
</dbReference>
<keyword evidence="2" id="KW-0378">Hydrolase</keyword>
<gene>
    <name evidence="4" type="ORF">BC349_09945</name>
</gene>
<dbReference type="PANTHER" id="PTHR34218:SF4">
    <property type="entry name" value="ACYL-HOMOSERINE LACTONE ACYLASE QUIP"/>
    <property type="match status" value="1"/>
</dbReference>
<dbReference type="PROSITE" id="PS51257">
    <property type="entry name" value="PROKAR_LIPOPROTEIN"/>
    <property type="match status" value="1"/>
</dbReference>
<reference evidence="4 5" key="1">
    <citation type="submission" date="2016-07" db="EMBL/GenBank/DDBJ databases">
        <title>Genome analysis of Flavihumibacter stibioxidans YS-17.</title>
        <authorList>
            <person name="Shi K."/>
            <person name="Han Y."/>
            <person name="Wang G."/>
        </authorList>
    </citation>
    <scope>NUCLEOTIDE SEQUENCE [LARGE SCALE GENOMIC DNA]</scope>
    <source>
        <strain evidence="4 5">YS-17</strain>
    </source>
</reference>
<protein>
    <submittedName>
        <fullName evidence="4">Peptidase S45</fullName>
    </submittedName>
</protein>
<keyword evidence="5" id="KW-1185">Reference proteome</keyword>
<dbReference type="Proteomes" id="UP000765802">
    <property type="component" value="Unassembled WGS sequence"/>
</dbReference>
<evidence type="ECO:0000313" key="4">
    <source>
        <dbReference type="EMBL" id="MBC6491354.1"/>
    </source>
</evidence>
<dbReference type="Gene3D" id="2.30.120.10">
    <property type="match status" value="1"/>
</dbReference>
<dbReference type="RefSeq" id="WP_187256654.1">
    <property type="nucleotide sequence ID" value="NZ_JBHULF010000014.1"/>
</dbReference>
<comment type="caution">
    <text evidence="4">The sequence shown here is derived from an EMBL/GenBank/DDBJ whole genome shotgun (WGS) entry which is preliminary data.</text>
</comment>
<dbReference type="Gene3D" id="1.10.439.10">
    <property type="entry name" value="Penicillin Amidohydrolase, domain 1"/>
    <property type="match status" value="1"/>
</dbReference>
<dbReference type="InterPro" id="IPR014395">
    <property type="entry name" value="Pen/GL7ACA/AHL_acylase"/>
</dbReference>
<dbReference type="PIRSF" id="PIRSF001227">
    <property type="entry name" value="Pen_acylase"/>
    <property type="match status" value="1"/>
</dbReference>
<dbReference type="InterPro" id="IPR002692">
    <property type="entry name" value="S45"/>
</dbReference>
<dbReference type="SUPFAM" id="SSF56235">
    <property type="entry name" value="N-terminal nucleophile aminohydrolases (Ntn hydrolases)"/>
    <property type="match status" value="1"/>
</dbReference>
<proteinExistence type="inferred from homology"/>
<keyword evidence="3" id="KW-0865">Zymogen</keyword>
<dbReference type="Pfam" id="PF01804">
    <property type="entry name" value="Penicil_amidase"/>
    <property type="match status" value="1"/>
</dbReference>
<dbReference type="InterPro" id="IPR043146">
    <property type="entry name" value="Penicillin_amidase_N_B-knob"/>
</dbReference>
<dbReference type="PANTHER" id="PTHR34218">
    <property type="entry name" value="PEPTIDASE S45 PENICILLIN AMIDASE"/>
    <property type="match status" value="1"/>
</dbReference>